<dbReference type="PANTHER" id="PTHR31751">
    <property type="entry name" value="SI:CH211-108C17.2-RELATED-RELATED"/>
    <property type="match status" value="1"/>
</dbReference>
<evidence type="ECO:0000313" key="2">
    <source>
        <dbReference type="Proteomes" id="UP000008068"/>
    </source>
</evidence>
<gene>
    <name evidence="1" type="ORF">CAEBREN_03959</name>
</gene>
<name>G0PL67_CAEBE</name>
<dbReference type="HOGENOM" id="CLU_033474_0_0_1"/>
<proteinExistence type="predicted"/>
<dbReference type="AlphaFoldDB" id="G0PL67"/>
<dbReference type="EMBL" id="GL381016">
    <property type="protein sequence ID" value="EGT34094.1"/>
    <property type="molecule type" value="Genomic_DNA"/>
</dbReference>
<dbReference type="OMA" id="TERAHYN"/>
<organism evidence="2">
    <name type="scientific">Caenorhabditis brenneri</name>
    <name type="common">Nematode worm</name>
    <dbReference type="NCBI Taxonomy" id="135651"/>
    <lineage>
        <taxon>Eukaryota</taxon>
        <taxon>Metazoa</taxon>
        <taxon>Ecdysozoa</taxon>
        <taxon>Nematoda</taxon>
        <taxon>Chromadorea</taxon>
        <taxon>Rhabditida</taxon>
        <taxon>Rhabditina</taxon>
        <taxon>Rhabditomorpha</taxon>
        <taxon>Rhabditoidea</taxon>
        <taxon>Rhabditidae</taxon>
        <taxon>Peloderinae</taxon>
        <taxon>Caenorhabditis</taxon>
    </lineage>
</organism>
<dbReference type="OrthoDB" id="5814287at2759"/>
<accession>G0PL67</accession>
<evidence type="ECO:0008006" key="3">
    <source>
        <dbReference type="Google" id="ProtNLM"/>
    </source>
</evidence>
<reference evidence="2" key="1">
    <citation type="submission" date="2011-07" db="EMBL/GenBank/DDBJ databases">
        <authorList>
            <consortium name="Caenorhabditis brenneri Sequencing and Analysis Consortium"/>
            <person name="Wilson R.K."/>
        </authorList>
    </citation>
    <scope>NUCLEOTIDE SEQUENCE [LARGE SCALE GENOMIC DNA]</scope>
    <source>
        <strain evidence="2">PB2801</strain>
    </source>
</reference>
<dbReference type="eggNOG" id="ENOG502RACQ">
    <property type="taxonomic scope" value="Eukaryota"/>
</dbReference>
<dbReference type="InParanoid" id="G0PL67"/>
<keyword evidence="2" id="KW-1185">Reference proteome</keyword>
<protein>
    <recommendedName>
        <fullName evidence="3">THAP-type domain-containing protein</fullName>
    </recommendedName>
</protein>
<evidence type="ECO:0000313" key="1">
    <source>
        <dbReference type="EMBL" id="EGT34094.1"/>
    </source>
</evidence>
<sequence length="623" mass="72611">MVTRKCCYCWDVKLEKEMTRVPRKDEQRAIWVEKLGDRFAKRIQGKSTMFICRSHFANLPESSRRTHFKTPVATTVEVRDKQAIDQLMNEMVNIVVWKEIGESDVISLEDEKCYEYEEEFVPDIDIEEETENDLKPAYDYILVDYSILLETLLFCQNCTSKNVIFEPRNCVGAAFSATFTCFECHKSWSWSSTRRNGYGRQVNTDITVASTKMQQFFECLRVPHLTERAHYNIVKSKVAPAIQKAYNKMQSNVLDVVVARGENTGSINVAGDAMFDSPGFSAIFCRYAILCVDTHFVLDVETLRKERNDSSKAMEPRALEVALTRLDKRVRDTGKAVEIGSITTDRDSSVKKMLSEKFGSIKTWSDIWHFVKNLQKLLRKKQDQVQMYPVQHWIRPLCNHLYHSIASSSGDGELAVEKFMTFFLHIQGIHTRFRNVGEFCFTRFKKCDHGKLKKNPGKYLDLTIDSHKRAFDILFELTATPKRLSDMLTVSPHFATSEVEAFNSLSILYHPKSRFFSTDGFRMRTQLSVLHWNSLKLEKLEGTRVVERQKSHYSKTHKRVIWKDVFTKGTNKWRQEIYDNVRKGAFVNFFCQNQKVQVNSLLLQILRFSMILMMMIVKKYCWN</sequence>
<dbReference type="Proteomes" id="UP000008068">
    <property type="component" value="Unassembled WGS sequence"/>
</dbReference>
<dbReference type="PANTHER" id="PTHR31751:SF42">
    <property type="entry name" value="PROTEIN CBG10204"/>
    <property type="match status" value="1"/>
</dbReference>